<evidence type="ECO:0000313" key="2">
    <source>
        <dbReference type="Proteomes" id="UP001162992"/>
    </source>
</evidence>
<reference evidence="2" key="1">
    <citation type="journal article" date="2024" name="Proc. Natl. Acad. Sci. U.S.A.">
        <title>Extraordinary preservation of gene collinearity over three hundred million years revealed in homosporous lycophytes.</title>
        <authorList>
            <person name="Li C."/>
            <person name="Wickell D."/>
            <person name="Kuo L.Y."/>
            <person name="Chen X."/>
            <person name="Nie B."/>
            <person name="Liao X."/>
            <person name="Peng D."/>
            <person name="Ji J."/>
            <person name="Jenkins J."/>
            <person name="Williams M."/>
            <person name="Shu S."/>
            <person name="Plott C."/>
            <person name="Barry K."/>
            <person name="Rajasekar S."/>
            <person name="Grimwood J."/>
            <person name="Han X."/>
            <person name="Sun S."/>
            <person name="Hou Z."/>
            <person name="He W."/>
            <person name="Dai G."/>
            <person name="Sun C."/>
            <person name="Schmutz J."/>
            <person name="Leebens-Mack J.H."/>
            <person name="Li F.W."/>
            <person name="Wang L."/>
        </authorList>
    </citation>
    <scope>NUCLEOTIDE SEQUENCE [LARGE SCALE GENOMIC DNA]</scope>
    <source>
        <strain evidence="2">cv. PW_Plant_1</strain>
    </source>
</reference>
<accession>A0ACC2BL12</accession>
<comment type="caution">
    <text evidence="1">The sequence shown here is derived from an EMBL/GenBank/DDBJ whole genome shotgun (WGS) entry which is preliminary data.</text>
</comment>
<name>A0ACC2BL12_DIPCM</name>
<sequence length="557" mass="60842">MANTVSALSSNVKQYFLLFLFYILYKNAFGVVETAPSKPSVKVQILTVEVSGRSKIASVSENYICATLDWWPPDKCDYGSCSWGESSLLNLDLTNPVLQNAVKGLSPLMLRLGGTLQDKVFYDVGKLQGPCHPFSPGSGLFNFTEGCLNMSRWQALNVFFQKTGSLVAFGLNALYGRQRIGKFFFGAWDPSNAQDFIQYTFNHSYHIQAWELGNELTSSGVGASIPASQYAADVKKLRAVVNQIYAKSPVKPLIVAPDGFFVQNFYQQLLELTGPNILNACTRHIYNLGAGVDKTLVNKILDPVFLSQEAGVFKLVQKTMQAYGPWAQSWVGEAGGAYNSGHNLVSNAFVFSFWYVDQLGMAAQHNTQMYCRQSLVGGHYGLLNTSTFHPNPDFYSALLWKRLMGRVVLSTTSSGSPYLRAYAHCSKTSQQALAVVLINLSNTTQYNVELSLSISSAESENVSKHMTSVPENMNIDTQGAAVASYKQRLEYHLAAPGGNLHSQIVLLNGKPLQVAPNGTLPTLTPMTVDNSLPISVAPTSIVFAVVPAVIIPACIED</sequence>
<gene>
    <name evidence="1" type="ORF">O6H91_14G004200</name>
</gene>
<dbReference type="Proteomes" id="UP001162992">
    <property type="component" value="Chromosome 14"/>
</dbReference>
<evidence type="ECO:0000313" key="1">
    <source>
        <dbReference type="EMBL" id="KAJ7530451.1"/>
    </source>
</evidence>
<organism evidence="1 2">
    <name type="scientific">Diphasiastrum complanatum</name>
    <name type="common">Issler's clubmoss</name>
    <name type="synonym">Lycopodium complanatum</name>
    <dbReference type="NCBI Taxonomy" id="34168"/>
    <lineage>
        <taxon>Eukaryota</taxon>
        <taxon>Viridiplantae</taxon>
        <taxon>Streptophyta</taxon>
        <taxon>Embryophyta</taxon>
        <taxon>Tracheophyta</taxon>
        <taxon>Lycopodiopsida</taxon>
        <taxon>Lycopodiales</taxon>
        <taxon>Lycopodiaceae</taxon>
        <taxon>Lycopodioideae</taxon>
        <taxon>Diphasiastrum</taxon>
    </lineage>
</organism>
<proteinExistence type="predicted"/>
<keyword evidence="2" id="KW-1185">Reference proteome</keyword>
<dbReference type="EMBL" id="CM055105">
    <property type="protein sequence ID" value="KAJ7530451.1"/>
    <property type="molecule type" value="Genomic_DNA"/>
</dbReference>
<protein>
    <submittedName>
        <fullName evidence="1">Uncharacterized protein</fullName>
    </submittedName>
</protein>